<dbReference type="PROSITE" id="PS51257">
    <property type="entry name" value="PROKAR_LIPOPROTEIN"/>
    <property type="match status" value="1"/>
</dbReference>
<comment type="caution">
    <text evidence="6">The sequence shown here is derived from an EMBL/GenBank/DDBJ whole genome shotgun (WGS) entry which is preliminary data.</text>
</comment>
<dbReference type="PROSITE" id="PS51724">
    <property type="entry name" value="SPOR"/>
    <property type="match status" value="1"/>
</dbReference>
<feature type="domain" description="SPOR" evidence="5">
    <location>
        <begin position="361"/>
        <end position="441"/>
    </location>
</feature>
<dbReference type="SMART" id="SM00028">
    <property type="entry name" value="TPR"/>
    <property type="match status" value="7"/>
</dbReference>
<dbReference type="Gene3D" id="1.25.40.10">
    <property type="entry name" value="Tetratricopeptide repeat domain"/>
    <property type="match status" value="2"/>
</dbReference>
<keyword evidence="2 3" id="KW-0802">TPR repeat</keyword>
<dbReference type="Gene3D" id="3.30.70.1070">
    <property type="entry name" value="Sporulation related repeat"/>
    <property type="match status" value="1"/>
</dbReference>
<dbReference type="InterPro" id="IPR011990">
    <property type="entry name" value="TPR-like_helical_dom_sf"/>
</dbReference>
<dbReference type="Pfam" id="PF13432">
    <property type="entry name" value="TPR_16"/>
    <property type="match status" value="3"/>
</dbReference>
<keyword evidence="1" id="KW-0677">Repeat</keyword>
<accession>A0A1J5MXX9</accession>
<evidence type="ECO:0000259" key="5">
    <source>
        <dbReference type="PROSITE" id="PS51724"/>
    </source>
</evidence>
<name>A0A1J5MXX9_9BACT</name>
<protein>
    <submittedName>
        <fullName evidence="6">TPR repeat-containing protein YrrB</fullName>
    </submittedName>
</protein>
<dbReference type="PANTHER" id="PTHR44943">
    <property type="entry name" value="CELLULOSE SYNTHASE OPERON PROTEIN C"/>
    <property type="match status" value="1"/>
</dbReference>
<dbReference type="Proteomes" id="UP000181901">
    <property type="component" value="Unassembled WGS sequence"/>
</dbReference>
<feature type="repeat" description="TPR" evidence="3">
    <location>
        <begin position="183"/>
        <end position="216"/>
    </location>
</feature>
<dbReference type="AlphaFoldDB" id="A0A1J5MXX9"/>
<dbReference type="GO" id="GO:0042834">
    <property type="term" value="F:peptidoglycan binding"/>
    <property type="evidence" value="ECO:0007669"/>
    <property type="project" value="InterPro"/>
</dbReference>
<keyword evidence="7" id="KW-1185">Reference proteome</keyword>
<dbReference type="RefSeq" id="WP_071546099.1">
    <property type="nucleotide sequence ID" value="NZ_LKAQ01000004.1"/>
</dbReference>
<reference evidence="6 7" key="1">
    <citation type="submission" date="2015-09" db="EMBL/GenBank/DDBJ databases">
        <title>Genome of Desulfovibrio dechloracetivorans BerOc1, a mercury methylating strain isolated from highly hydrocarbons and metals contaminated coastal sediments.</title>
        <authorList>
            <person name="Goni Urriza M."/>
            <person name="Gassie C."/>
            <person name="Bouchez O."/>
            <person name="Klopp C."/>
            <person name="Ranchou-Peyruse A."/>
            <person name="Remy G."/>
        </authorList>
    </citation>
    <scope>NUCLEOTIDE SEQUENCE [LARGE SCALE GENOMIC DNA]</scope>
    <source>
        <strain evidence="6 7">BerOc1</strain>
    </source>
</reference>
<dbReference type="OrthoDB" id="5458866at2"/>
<sequence length="453" mass="49606">MKKFFIIAVALFAGIVLSGCMGKSYDDKTFDQLAYGEDSPVKLTSEQHEQVGDGYVRRNKPEMALIHFNKAIELDGDNLDARVKRGNLLVSQGLDEQALAEYNAVLEKNPDHAIANEAAGCVYFRAGLNGEAEAHLNRAVALNPMLWKAHNFLGIIHDRNKEYEKAAKEFSAALELHQGNGVDEIYNNLGVVHIARRQYAEAVETFRRALQAGGVSARTYNNLGLALARMGRLDEALESFKYAGGEAKANNNLGYVLLTEDQPAKAVPYFEKAIELSPSYYVKAADNLKRARLAARFQGGAHQSSGSTPNPLLRQSFPDSKQNPGEPAASPASAGSPPPSSRVVKAALEEPVAGSGDQTIMPHEKTYGLHVSSWQDYRNAFAHCEKLRKQGFVTWVNQVDLGDKGVWYRVLVGKFGSVKEAQAERPDVLAILNLDSAPVFERVDPRPVVTAQL</sequence>
<dbReference type="PROSITE" id="PS50293">
    <property type="entry name" value="TPR_REGION"/>
    <property type="match status" value="1"/>
</dbReference>
<evidence type="ECO:0000256" key="3">
    <source>
        <dbReference type="PROSITE-ProRule" id="PRU00339"/>
    </source>
</evidence>
<dbReference type="SUPFAM" id="SSF48452">
    <property type="entry name" value="TPR-like"/>
    <property type="match status" value="1"/>
</dbReference>
<evidence type="ECO:0000313" key="7">
    <source>
        <dbReference type="Proteomes" id="UP000181901"/>
    </source>
</evidence>
<feature type="compositionally biased region" description="Polar residues" evidence="4">
    <location>
        <begin position="301"/>
        <end position="310"/>
    </location>
</feature>
<gene>
    <name evidence="6" type="primary">yrrB_4</name>
    <name evidence="6" type="ORF">BerOc1_02625</name>
</gene>
<feature type="repeat" description="TPR" evidence="3">
    <location>
        <begin position="45"/>
        <end position="78"/>
    </location>
</feature>
<dbReference type="InterPro" id="IPR019734">
    <property type="entry name" value="TPR_rpt"/>
</dbReference>
<evidence type="ECO:0000256" key="2">
    <source>
        <dbReference type="ARBA" id="ARBA00022803"/>
    </source>
</evidence>
<dbReference type="PANTHER" id="PTHR44943:SF8">
    <property type="entry name" value="TPR REPEAT-CONTAINING PROTEIN MJ0263"/>
    <property type="match status" value="1"/>
</dbReference>
<dbReference type="EMBL" id="LKAQ01000004">
    <property type="protein sequence ID" value="OIQ50684.1"/>
    <property type="molecule type" value="Genomic_DNA"/>
</dbReference>
<evidence type="ECO:0000256" key="1">
    <source>
        <dbReference type="ARBA" id="ARBA00022737"/>
    </source>
</evidence>
<dbReference type="PROSITE" id="PS50005">
    <property type="entry name" value="TPR"/>
    <property type="match status" value="4"/>
</dbReference>
<dbReference type="InterPro" id="IPR036680">
    <property type="entry name" value="SPOR-like_sf"/>
</dbReference>
<organism evidence="6 7">
    <name type="scientific">Pseudodesulfovibrio hydrargyri</name>
    <dbReference type="NCBI Taxonomy" id="2125990"/>
    <lineage>
        <taxon>Bacteria</taxon>
        <taxon>Pseudomonadati</taxon>
        <taxon>Thermodesulfobacteriota</taxon>
        <taxon>Desulfovibrionia</taxon>
        <taxon>Desulfovibrionales</taxon>
        <taxon>Desulfovibrionaceae</taxon>
    </lineage>
</organism>
<feature type="repeat" description="TPR" evidence="3">
    <location>
        <begin position="247"/>
        <end position="280"/>
    </location>
</feature>
<dbReference type="SUPFAM" id="SSF110997">
    <property type="entry name" value="Sporulation related repeat"/>
    <property type="match status" value="1"/>
</dbReference>
<feature type="region of interest" description="Disordered" evidence="4">
    <location>
        <begin position="299"/>
        <end position="343"/>
    </location>
</feature>
<evidence type="ECO:0000256" key="4">
    <source>
        <dbReference type="SAM" id="MobiDB-lite"/>
    </source>
</evidence>
<feature type="repeat" description="TPR" evidence="3">
    <location>
        <begin position="147"/>
        <end position="180"/>
    </location>
</feature>
<dbReference type="InterPro" id="IPR007730">
    <property type="entry name" value="SPOR-like_dom"/>
</dbReference>
<dbReference type="Pfam" id="PF05036">
    <property type="entry name" value="SPOR"/>
    <property type="match status" value="1"/>
</dbReference>
<proteinExistence type="predicted"/>
<dbReference type="InterPro" id="IPR051685">
    <property type="entry name" value="Ycf3/AcsC/BcsC/TPR_MFPF"/>
</dbReference>
<evidence type="ECO:0000313" key="6">
    <source>
        <dbReference type="EMBL" id="OIQ50684.1"/>
    </source>
</evidence>
<dbReference type="Pfam" id="PF13181">
    <property type="entry name" value="TPR_8"/>
    <property type="match status" value="1"/>
</dbReference>